<evidence type="ECO:0000259" key="9">
    <source>
        <dbReference type="PROSITE" id="PS51007"/>
    </source>
</evidence>
<feature type="compositionally biased region" description="Gly residues" evidence="7">
    <location>
        <begin position="34"/>
        <end position="53"/>
    </location>
</feature>
<dbReference type="OrthoDB" id="232040at2"/>
<dbReference type="EMBL" id="CP000473">
    <property type="protein sequence ID" value="ABJ84050.1"/>
    <property type="molecule type" value="Genomic_DNA"/>
</dbReference>
<dbReference type="Gene3D" id="1.10.760.10">
    <property type="entry name" value="Cytochrome c-like domain"/>
    <property type="match status" value="2"/>
</dbReference>
<evidence type="ECO:0000256" key="6">
    <source>
        <dbReference type="PROSITE-ProRule" id="PRU00433"/>
    </source>
</evidence>
<evidence type="ECO:0000256" key="7">
    <source>
        <dbReference type="SAM" id="MobiDB-lite"/>
    </source>
</evidence>
<feature type="domain" description="Cytochrome c" evidence="9">
    <location>
        <begin position="169"/>
        <end position="295"/>
    </location>
</feature>
<keyword evidence="2 6" id="KW-0349">Heme</keyword>
<dbReference type="InterPro" id="IPR051811">
    <property type="entry name" value="Cytochrome_c550/c551-like"/>
</dbReference>
<proteinExistence type="predicted"/>
<gene>
    <name evidence="10" type="ordered locus">Acid_3071</name>
</gene>
<dbReference type="SUPFAM" id="SSF46626">
    <property type="entry name" value="Cytochrome c"/>
    <property type="match status" value="2"/>
</dbReference>
<keyword evidence="4" id="KW-0249">Electron transport</keyword>
<feature type="domain" description="Cytochrome c" evidence="9">
    <location>
        <begin position="68"/>
        <end position="147"/>
    </location>
</feature>
<dbReference type="InParanoid" id="Q022Q0"/>
<dbReference type="STRING" id="234267.Acid_3071"/>
<evidence type="ECO:0000256" key="2">
    <source>
        <dbReference type="ARBA" id="ARBA00022617"/>
    </source>
</evidence>
<keyword evidence="8" id="KW-0732">Signal</keyword>
<dbReference type="PANTHER" id="PTHR37823">
    <property type="entry name" value="CYTOCHROME C-553-LIKE"/>
    <property type="match status" value="1"/>
</dbReference>
<evidence type="ECO:0000256" key="3">
    <source>
        <dbReference type="ARBA" id="ARBA00022723"/>
    </source>
</evidence>
<dbReference type="PANTHER" id="PTHR37823:SF4">
    <property type="entry name" value="MENAQUINOL-CYTOCHROME C REDUCTASE CYTOCHROME B_C SUBUNIT"/>
    <property type="match status" value="1"/>
</dbReference>
<reference evidence="10" key="1">
    <citation type="submission" date="2006-10" db="EMBL/GenBank/DDBJ databases">
        <title>Complete sequence of Solibacter usitatus Ellin6076.</title>
        <authorList>
            <consortium name="US DOE Joint Genome Institute"/>
            <person name="Copeland A."/>
            <person name="Lucas S."/>
            <person name="Lapidus A."/>
            <person name="Barry K."/>
            <person name="Detter J.C."/>
            <person name="Glavina del Rio T."/>
            <person name="Hammon N."/>
            <person name="Israni S."/>
            <person name="Dalin E."/>
            <person name="Tice H."/>
            <person name="Pitluck S."/>
            <person name="Thompson L.S."/>
            <person name="Brettin T."/>
            <person name="Bruce D."/>
            <person name="Han C."/>
            <person name="Tapia R."/>
            <person name="Gilna P."/>
            <person name="Schmutz J."/>
            <person name="Larimer F."/>
            <person name="Land M."/>
            <person name="Hauser L."/>
            <person name="Kyrpides N."/>
            <person name="Mikhailova N."/>
            <person name="Janssen P.H."/>
            <person name="Kuske C.R."/>
            <person name="Richardson P."/>
        </authorList>
    </citation>
    <scope>NUCLEOTIDE SEQUENCE</scope>
    <source>
        <strain evidence="10">Ellin6076</strain>
    </source>
</reference>
<protein>
    <submittedName>
        <fullName evidence="10">Cytochrome c, class I</fullName>
    </submittedName>
</protein>
<dbReference type="Pfam" id="PF13442">
    <property type="entry name" value="Cytochrome_CBB3"/>
    <property type="match status" value="1"/>
</dbReference>
<organism evidence="10">
    <name type="scientific">Solibacter usitatus (strain Ellin6076)</name>
    <dbReference type="NCBI Taxonomy" id="234267"/>
    <lineage>
        <taxon>Bacteria</taxon>
        <taxon>Pseudomonadati</taxon>
        <taxon>Acidobacteriota</taxon>
        <taxon>Terriglobia</taxon>
        <taxon>Bryobacterales</taxon>
        <taxon>Solibacteraceae</taxon>
        <taxon>Candidatus Solibacter</taxon>
    </lineage>
</organism>
<keyword evidence="5 6" id="KW-0408">Iron</keyword>
<dbReference type="GO" id="GO:0046872">
    <property type="term" value="F:metal ion binding"/>
    <property type="evidence" value="ECO:0007669"/>
    <property type="project" value="UniProtKB-KW"/>
</dbReference>
<keyword evidence="1" id="KW-0813">Transport</keyword>
<evidence type="ECO:0000256" key="5">
    <source>
        <dbReference type="ARBA" id="ARBA00023004"/>
    </source>
</evidence>
<evidence type="ECO:0000313" key="10">
    <source>
        <dbReference type="EMBL" id="ABJ84050.1"/>
    </source>
</evidence>
<dbReference type="HOGENOM" id="CLU_057863_0_0_0"/>
<feature type="signal peptide" evidence="8">
    <location>
        <begin position="1"/>
        <end position="25"/>
    </location>
</feature>
<feature type="chain" id="PRO_5004162904" evidence="8">
    <location>
        <begin position="26"/>
        <end position="295"/>
    </location>
</feature>
<accession>Q022Q0</accession>
<keyword evidence="3 6" id="KW-0479">Metal-binding</keyword>
<dbReference type="GO" id="GO:0009055">
    <property type="term" value="F:electron transfer activity"/>
    <property type="evidence" value="ECO:0007669"/>
    <property type="project" value="InterPro"/>
</dbReference>
<dbReference type="PROSITE" id="PS51007">
    <property type="entry name" value="CYTC"/>
    <property type="match status" value="2"/>
</dbReference>
<dbReference type="KEGG" id="sus:Acid_3071"/>
<feature type="region of interest" description="Disordered" evidence="7">
    <location>
        <begin position="29"/>
        <end position="73"/>
    </location>
</feature>
<dbReference type="InterPro" id="IPR009056">
    <property type="entry name" value="Cyt_c-like_dom"/>
</dbReference>
<dbReference type="eggNOG" id="COG2010">
    <property type="taxonomic scope" value="Bacteria"/>
</dbReference>
<dbReference type="AlphaFoldDB" id="Q022Q0"/>
<sequence precursor="true">MLVLKRSFLFAAALALSLLASTLLAQEDAPPAAGRGGQGGRGGRGGRGGGGRAGTREFLGLGPAPDEAAAKKGEPVYKQNCSTCHGETARGAQGPNLVRSVLVLHDEKGEEIGPVIKNGRPQGGMPGFPSLSQDDLYNVSQYLHLQVELAANRGTYGATYGALRNEVSGDAAKGEQFFRGAGGCAGCHSTTGDLAKIGARFTQASAMQSRFLWPATPGPAKVKVTLASGEVVSGTVRVMNDFDISMTDSAGHYRQWPRNQIKVEIEDRLTGHRALLPKYTDADIHNLTAYLVTLK</sequence>
<name>Q022Q0_SOLUE</name>
<dbReference type="GO" id="GO:0020037">
    <property type="term" value="F:heme binding"/>
    <property type="evidence" value="ECO:0007669"/>
    <property type="project" value="InterPro"/>
</dbReference>
<evidence type="ECO:0000256" key="1">
    <source>
        <dbReference type="ARBA" id="ARBA00022448"/>
    </source>
</evidence>
<dbReference type="InterPro" id="IPR036909">
    <property type="entry name" value="Cyt_c-like_dom_sf"/>
</dbReference>
<evidence type="ECO:0000256" key="8">
    <source>
        <dbReference type="SAM" id="SignalP"/>
    </source>
</evidence>
<evidence type="ECO:0000256" key="4">
    <source>
        <dbReference type="ARBA" id="ARBA00022982"/>
    </source>
</evidence>